<dbReference type="CDD" id="cd07138">
    <property type="entry name" value="ALDH_CddD_SSP0762"/>
    <property type="match status" value="1"/>
</dbReference>
<sequence>MMNPGNEVFERHCHWIGGTWTPPSRPGELLPVVNPATEEEIGRVPAGDAMDVGRAVDAASQALPAWRDTPVEDRLTLLERFCDVLDDNRAELADIITAEVGAPVSISGPMHVGLTSEILRAFVEIGREFDFVVPVGGSTLIHEPVGVAGCITPWNLPLILIAQKLGAAVVSGCTTVLKPSELTPFSALRLAEYMTEAGYPPGVFNVVTGDGPAAGEALVSHPMVRKVSFTGSTRAGRRVAALAAESVKRVSLELGGKSANLVLPDADLERAVVTGSHQACFNAGQSCIAWSRLIVPADRLADATEIAARAIGSMKVGDPTDPTTDVGPLVSAEAADRVRGYIAKGVGEGAHLALGGSGRPSGLPRGFYVEPTVLTNVQPDMIVAQEEIFGPVLCVIPYRTEEEAIAIANSTPYGLHGAVWSQDEDRAMAVARRLETGMVNINGYGFDPMAPFGGYKQSGVGRELGTAGLQEFLEVKAVQRFQQS</sequence>
<protein>
    <submittedName>
        <fullName evidence="6">Aldehyde dehydrogenase family protein</fullName>
    </submittedName>
</protein>
<dbReference type="PANTHER" id="PTHR42804:SF1">
    <property type="entry name" value="ALDEHYDE DEHYDROGENASE-RELATED"/>
    <property type="match status" value="1"/>
</dbReference>
<dbReference type="InterPro" id="IPR016163">
    <property type="entry name" value="Ald_DH_C"/>
</dbReference>
<dbReference type="InterPro" id="IPR016162">
    <property type="entry name" value="Ald_DH_N"/>
</dbReference>
<dbReference type="InterPro" id="IPR029510">
    <property type="entry name" value="Ald_DH_CS_GLU"/>
</dbReference>
<name>A0ABV6U3C0_9ACTN</name>
<keyword evidence="7" id="KW-1185">Reference proteome</keyword>
<comment type="similarity">
    <text evidence="1 4">Belongs to the aldehyde dehydrogenase family.</text>
</comment>
<dbReference type="PANTHER" id="PTHR42804">
    <property type="entry name" value="ALDEHYDE DEHYDROGENASE"/>
    <property type="match status" value="1"/>
</dbReference>
<keyword evidence="2 4" id="KW-0560">Oxidoreductase</keyword>
<dbReference type="InterPro" id="IPR016161">
    <property type="entry name" value="Ald_DH/histidinol_DH"/>
</dbReference>
<accession>A0ABV6U3C0</accession>
<dbReference type="Pfam" id="PF00171">
    <property type="entry name" value="Aldedh"/>
    <property type="match status" value="1"/>
</dbReference>
<dbReference type="RefSeq" id="WP_394300558.1">
    <property type="nucleotide sequence ID" value="NZ_JBHMQT010000012.1"/>
</dbReference>
<dbReference type="Gene3D" id="3.40.605.10">
    <property type="entry name" value="Aldehyde Dehydrogenase, Chain A, domain 1"/>
    <property type="match status" value="1"/>
</dbReference>
<evidence type="ECO:0000313" key="7">
    <source>
        <dbReference type="Proteomes" id="UP001589870"/>
    </source>
</evidence>
<proteinExistence type="inferred from homology"/>
<evidence type="ECO:0000256" key="3">
    <source>
        <dbReference type="PROSITE-ProRule" id="PRU10007"/>
    </source>
</evidence>
<dbReference type="PROSITE" id="PS00687">
    <property type="entry name" value="ALDEHYDE_DEHYDR_GLU"/>
    <property type="match status" value="1"/>
</dbReference>
<dbReference type="SUPFAM" id="SSF53720">
    <property type="entry name" value="ALDH-like"/>
    <property type="match status" value="1"/>
</dbReference>
<evidence type="ECO:0000259" key="5">
    <source>
        <dbReference type="Pfam" id="PF00171"/>
    </source>
</evidence>
<evidence type="ECO:0000256" key="4">
    <source>
        <dbReference type="RuleBase" id="RU003345"/>
    </source>
</evidence>
<feature type="active site" evidence="3">
    <location>
        <position position="253"/>
    </location>
</feature>
<gene>
    <name evidence="6" type="ORF">ACFHYQ_08550</name>
</gene>
<dbReference type="InterPro" id="IPR015590">
    <property type="entry name" value="Aldehyde_DH_dom"/>
</dbReference>
<dbReference type="Proteomes" id="UP001589870">
    <property type="component" value="Unassembled WGS sequence"/>
</dbReference>
<evidence type="ECO:0000256" key="1">
    <source>
        <dbReference type="ARBA" id="ARBA00009986"/>
    </source>
</evidence>
<dbReference type="EMBL" id="JBHMQT010000012">
    <property type="protein sequence ID" value="MFC0862345.1"/>
    <property type="molecule type" value="Genomic_DNA"/>
</dbReference>
<organism evidence="6 7">
    <name type="scientific">Sphaerimonospora cavernae</name>
    <dbReference type="NCBI Taxonomy" id="1740611"/>
    <lineage>
        <taxon>Bacteria</taxon>
        <taxon>Bacillati</taxon>
        <taxon>Actinomycetota</taxon>
        <taxon>Actinomycetes</taxon>
        <taxon>Streptosporangiales</taxon>
        <taxon>Streptosporangiaceae</taxon>
        <taxon>Sphaerimonospora</taxon>
    </lineage>
</organism>
<evidence type="ECO:0000313" key="6">
    <source>
        <dbReference type="EMBL" id="MFC0862345.1"/>
    </source>
</evidence>
<reference evidence="6 7" key="1">
    <citation type="submission" date="2024-09" db="EMBL/GenBank/DDBJ databases">
        <authorList>
            <person name="Sun Q."/>
            <person name="Mori K."/>
        </authorList>
    </citation>
    <scope>NUCLEOTIDE SEQUENCE [LARGE SCALE GENOMIC DNA]</scope>
    <source>
        <strain evidence="6 7">TBRC 1851</strain>
    </source>
</reference>
<evidence type="ECO:0000256" key="2">
    <source>
        <dbReference type="ARBA" id="ARBA00023002"/>
    </source>
</evidence>
<comment type="caution">
    <text evidence="6">The sequence shown here is derived from an EMBL/GenBank/DDBJ whole genome shotgun (WGS) entry which is preliminary data.</text>
</comment>
<feature type="domain" description="Aldehyde dehydrogenase" evidence="5">
    <location>
        <begin position="20"/>
        <end position="478"/>
    </location>
</feature>
<dbReference type="Gene3D" id="3.40.309.10">
    <property type="entry name" value="Aldehyde Dehydrogenase, Chain A, domain 2"/>
    <property type="match status" value="1"/>
</dbReference>